<organism evidence="1 2">
    <name type="scientific">Bordetella avium (strain 197N)</name>
    <dbReference type="NCBI Taxonomy" id="360910"/>
    <lineage>
        <taxon>Bacteria</taxon>
        <taxon>Pseudomonadati</taxon>
        <taxon>Pseudomonadota</taxon>
        <taxon>Betaproteobacteria</taxon>
        <taxon>Burkholderiales</taxon>
        <taxon>Alcaligenaceae</taxon>
        <taxon>Bordetella</taxon>
    </lineage>
</organism>
<name>Q2KU23_BORA1</name>
<dbReference type="Proteomes" id="UP000001977">
    <property type="component" value="Chromosome"/>
</dbReference>
<dbReference type="KEGG" id="bav:BAV3227"/>
<sequence length="245" mass="28054">MTRHYVLYLDEFGHVGPYVARSHPRFRTSPVFGFGGLLLPAQELREFAIYFYRLKCRLLSYEIQRQPLPAWRWEKKGAQLFTERNVRSYPALRHAVARLLNYIRRAGGYAVLSGACKKDGQTAADRFQRQLLAVLRRVAMFCDARDATFMVVLDEQKAGSRWREANVAACTSAMFEAVSAKCRSLMEPPLQGESDYFQTLQCADWICGLAGRLYAYRAAPADYPDWACFEHYFGRRLDAVALPPS</sequence>
<reference evidence="1 2" key="1">
    <citation type="journal article" date="2006" name="J. Bacteriol.">
        <title>Comparison of the genome sequence of the poultry pathogen Bordetella avium with those of B. bronchiseptica, B. pertussis, and B. parapertussis reveals extensive diversity in surface structures associated with host interaction.</title>
        <authorList>
            <person name="Sebaihia M."/>
            <person name="Preston A."/>
            <person name="Maskell D.J."/>
            <person name="Kuzmiak H."/>
            <person name="Connell T.D."/>
            <person name="King N.D."/>
            <person name="Orndorff P.E."/>
            <person name="Miyamoto D.M."/>
            <person name="Thomson N.R."/>
            <person name="Harris D."/>
            <person name="Goble A."/>
            <person name="Lord A."/>
            <person name="Murphy L."/>
            <person name="Quail M.A."/>
            <person name="Rutter S."/>
            <person name="Squares R."/>
            <person name="Squares S."/>
            <person name="Woodward J."/>
            <person name="Parkhill J."/>
            <person name="Temple L.M."/>
        </authorList>
    </citation>
    <scope>NUCLEOTIDE SEQUENCE [LARGE SCALE GENOMIC DNA]</scope>
    <source>
        <strain evidence="1 2">197N</strain>
    </source>
</reference>
<dbReference type="AlphaFoldDB" id="Q2KU23"/>
<evidence type="ECO:0008006" key="3">
    <source>
        <dbReference type="Google" id="ProtNLM"/>
    </source>
</evidence>
<dbReference type="EMBL" id="AM167904">
    <property type="protein sequence ID" value="CAJ50837.1"/>
    <property type="molecule type" value="Genomic_DNA"/>
</dbReference>
<dbReference type="Pfam" id="PF12686">
    <property type="entry name" value="DUF3800"/>
    <property type="match status" value="1"/>
</dbReference>
<evidence type="ECO:0000313" key="1">
    <source>
        <dbReference type="EMBL" id="CAJ50837.1"/>
    </source>
</evidence>
<dbReference type="InterPro" id="IPR024524">
    <property type="entry name" value="DUF3800"/>
</dbReference>
<gene>
    <name evidence="1" type="ordered locus">BAV3227</name>
</gene>
<evidence type="ECO:0000313" key="2">
    <source>
        <dbReference type="Proteomes" id="UP000001977"/>
    </source>
</evidence>
<dbReference type="eggNOG" id="ENOG502ZEDF">
    <property type="taxonomic scope" value="Bacteria"/>
</dbReference>
<dbReference type="GeneID" id="92933515"/>
<dbReference type="HOGENOM" id="CLU_076308_0_0_4"/>
<proteinExistence type="predicted"/>
<dbReference type="OrthoDB" id="4402049at2"/>
<dbReference type="RefSeq" id="WP_012418864.1">
    <property type="nucleotide sequence ID" value="NC_010645.1"/>
</dbReference>
<keyword evidence="2" id="KW-1185">Reference proteome</keyword>
<accession>Q2KU23</accession>
<protein>
    <recommendedName>
        <fullName evidence="3">DUF3800 domain-containing protein</fullName>
    </recommendedName>
</protein>